<keyword evidence="2" id="KW-0547">Nucleotide-binding</keyword>
<dbReference type="PANTHER" id="PTHR30258:SF1">
    <property type="entry name" value="PROTEIN TRANSPORT PROTEIN HOFB HOMOLOG"/>
    <property type="match status" value="1"/>
</dbReference>
<evidence type="ECO:0000313" key="6">
    <source>
        <dbReference type="Proteomes" id="UP000627781"/>
    </source>
</evidence>
<dbReference type="InterPro" id="IPR001482">
    <property type="entry name" value="T2SS/T4SS_dom"/>
</dbReference>
<evidence type="ECO:0000256" key="2">
    <source>
        <dbReference type="ARBA" id="ARBA00022741"/>
    </source>
</evidence>
<accession>A0ABR8PPC9</accession>
<evidence type="ECO:0000313" key="5">
    <source>
        <dbReference type="EMBL" id="MBD7910033.1"/>
    </source>
</evidence>
<keyword evidence="3" id="KW-0067">ATP-binding</keyword>
<feature type="domain" description="Bacterial type II secretion system protein E" evidence="4">
    <location>
        <begin position="56"/>
        <end position="70"/>
    </location>
</feature>
<dbReference type="Gene3D" id="3.40.50.300">
    <property type="entry name" value="P-loop containing nucleotide triphosphate hydrolases"/>
    <property type="match status" value="1"/>
</dbReference>
<gene>
    <name evidence="5" type="primary">tadA</name>
    <name evidence="5" type="ORF">H9661_01575</name>
</gene>
<dbReference type="Proteomes" id="UP000627781">
    <property type="component" value="Unassembled WGS sequence"/>
</dbReference>
<name>A0ABR8PPC9_9CLOT</name>
<protein>
    <submittedName>
        <fullName evidence="5">Flp pilus assembly complex ATPase component TadA</fullName>
    </submittedName>
</protein>
<dbReference type="RefSeq" id="WP_191767610.1">
    <property type="nucleotide sequence ID" value="NZ_JACSRA010000002.1"/>
</dbReference>
<dbReference type="PANTHER" id="PTHR30258">
    <property type="entry name" value="TYPE II SECRETION SYSTEM PROTEIN GSPE-RELATED"/>
    <property type="match status" value="1"/>
</dbReference>
<dbReference type="SUPFAM" id="SSF52540">
    <property type="entry name" value="P-loop containing nucleoside triphosphate hydrolases"/>
    <property type="match status" value="1"/>
</dbReference>
<reference evidence="5 6" key="1">
    <citation type="submission" date="2020-08" db="EMBL/GenBank/DDBJ databases">
        <title>A Genomic Blueprint of the Chicken Gut Microbiome.</title>
        <authorList>
            <person name="Gilroy R."/>
            <person name="Ravi A."/>
            <person name="Getino M."/>
            <person name="Pursley I."/>
            <person name="Horton D.L."/>
            <person name="Alikhan N.-F."/>
            <person name="Baker D."/>
            <person name="Gharbi K."/>
            <person name="Hall N."/>
            <person name="Watson M."/>
            <person name="Adriaenssens E.M."/>
            <person name="Foster-Nyarko E."/>
            <person name="Jarju S."/>
            <person name="Secka A."/>
            <person name="Antonio M."/>
            <person name="Oren A."/>
            <person name="Chaudhuri R."/>
            <person name="La Ragione R.M."/>
            <person name="Hildebrand F."/>
            <person name="Pallen M.J."/>
        </authorList>
    </citation>
    <scope>NUCLEOTIDE SEQUENCE [LARGE SCALE GENOMIC DNA]</scope>
    <source>
        <strain evidence="5 6">Sa3CVN1</strain>
    </source>
</reference>
<evidence type="ECO:0000256" key="1">
    <source>
        <dbReference type="ARBA" id="ARBA00006611"/>
    </source>
</evidence>
<comment type="caution">
    <text evidence="5">The sequence shown here is derived from an EMBL/GenBank/DDBJ whole genome shotgun (WGS) entry which is preliminary data.</text>
</comment>
<dbReference type="PROSITE" id="PS00662">
    <property type="entry name" value="T2SP_E"/>
    <property type="match status" value="1"/>
</dbReference>
<sequence>MGKSTTLYSIINEIKSDNINITTLEDPIEIALEGINQINLNNKIGITFSTGLRSVLRQDPDVIMVGEIRDEETAKMAVRASITGHKVYSTIHTKSPREVFLRLEEMGVEPYLIRASLGGIISQRLIRIICNECKRKIGEVNIGSNIVPIFQKTGCKACNRTGFVGRTLISAVHYLDKELKESTKNIYEDENILSNSEMVVVLKKLLISESIDYYDYLQFIEGEDLNEGELQRTINYCRKPS</sequence>
<dbReference type="Pfam" id="PF00437">
    <property type="entry name" value="T2SSE"/>
    <property type="match status" value="1"/>
</dbReference>
<evidence type="ECO:0000256" key="3">
    <source>
        <dbReference type="ARBA" id="ARBA00022840"/>
    </source>
</evidence>
<dbReference type="InterPro" id="IPR027417">
    <property type="entry name" value="P-loop_NTPase"/>
</dbReference>
<organism evidence="5 6">
    <name type="scientific">Clostridium cibarium</name>
    <dbReference type="NCBI Taxonomy" id="2762247"/>
    <lineage>
        <taxon>Bacteria</taxon>
        <taxon>Bacillati</taxon>
        <taxon>Bacillota</taxon>
        <taxon>Clostridia</taxon>
        <taxon>Eubacteriales</taxon>
        <taxon>Clostridiaceae</taxon>
        <taxon>Clostridium</taxon>
    </lineage>
</organism>
<dbReference type="EMBL" id="JACSRA010000002">
    <property type="protein sequence ID" value="MBD7910033.1"/>
    <property type="molecule type" value="Genomic_DNA"/>
</dbReference>
<keyword evidence="6" id="KW-1185">Reference proteome</keyword>
<comment type="similarity">
    <text evidence="1">Belongs to the GSP E family.</text>
</comment>
<evidence type="ECO:0000259" key="4">
    <source>
        <dbReference type="PROSITE" id="PS00662"/>
    </source>
</evidence>
<dbReference type="CDD" id="cd01129">
    <property type="entry name" value="PulE-GspE-like"/>
    <property type="match status" value="1"/>
</dbReference>
<proteinExistence type="inferred from homology"/>